<dbReference type="RefSeq" id="WP_015910035.1">
    <property type="nucleotide sequence ID" value="NC_012029.1"/>
</dbReference>
<keyword evidence="3" id="KW-1185">Reference proteome</keyword>
<dbReference type="HOGENOM" id="CLU_1145191_0_0_2"/>
<reference evidence="2 3" key="1">
    <citation type="journal article" date="2016" name="Stand. Genomic Sci.">
        <title>Complete genome sequence of the Antarctic Halorubrum lacusprofundi type strain ACAM 34.</title>
        <authorList>
            <person name="Anderson I.J."/>
            <person name="DasSarma P."/>
            <person name="Lucas S."/>
            <person name="Copeland A."/>
            <person name="Lapidus A."/>
            <person name="Del Rio T.G."/>
            <person name="Tice H."/>
            <person name="Dalin E."/>
            <person name="Bruce D.C."/>
            <person name="Goodwin L."/>
            <person name="Pitluck S."/>
            <person name="Sims D."/>
            <person name="Brettin T.S."/>
            <person name="Detter J.C."/>
            <person name="Han C.S."/>
            <person name="Larimer F."/>
            <person name="Hauser L."/>
            <person name="Land M."/>
            <person name="Ivanova N."/>
            <person name="Richardson P."/>
            <person name="Cavicchioli R."/>
            <person name="DasSarma S."/>
            <person name="Woese C.R."/>
            <person name="Kyrpides N.C."/>
        </authorList>
    </citation>
    <scope>NUCLEOTIDE SEQUENCE [LARGE SCALE GENOMIC DNA]</scope>
    <source>
        <strain evidence="3">ATCC 49239 / DSM 5036 / JCM 8891 / ACAM 34</strain>
    </source>
</reference>
<dbReference type="EMBL" id="CP001365">
    <property type="protein sequence ID" value="ACM56893.1"/>
    <property type="molecule type" value="Genomic_DNA"/>
</dbReference>
<organism evidence="2 3">
    <name type="scientific">Halorubrum lacusprofundi (strain ATCC 49239 / DSM 5036 / JCM 8891 / ACAM 34)</name>
    <dbReference type="NCBI Taxonomy" id="416348"/>
    <lineage>
        <taxon>Archaea</taxon>
        <taxon>Methanobacteriati</taxon>
        <taxon>Methanobacteriota</taxon>
        <taxon>Stenosarchaea group</taxon>
        <taxon>Halobacteria</taxon>
        <taxon>Halobacteriales</taxon>
        <taxon>Haloferacaceae</taxon>
        <taxon>Halorubrum</taxon>
    </lineage>
</organism>
<dbReference type="AlphaFoldDB" id="B9LNF5"/>
<dbReference type="Pfam" id="PF24381">
    <property type="entry name" value="DUF7537"/>
    <property type="match status" value="1"/>
</dbReference>
<feature type="region of interest" description="Disordered" evidence="1">
    <location>
        <begin position="67"/>
        <end position="86"/>
    </location>
</feature>
<sequence>MVRRIRGPLPAITLALVILLAGCSGLPATDQQEPTPEPTVENFSYPSGWSQEEIADLSVALQTHDETVNNTSRRSRLSITDEDSNRTTVRTVDTDAGTASVRWSDTLFGSDVHYYFSAEGVFEYDRTTGELNRNPDENWTQARVASHERLQLQRPLLELDVNATETVTVEGTTAVRYNVTGIRDPIRVPANNATGHVVVTETGYIAEFNITRGNDEFSRQTRYGVSEFGNATVARPAWMPEE</sequence>
<evidence type="ECO:0008006" key="4">
    <source>
        <dbReference type="Google" id="ProtNLM"/>
    </source>
</evidence>
<proteinExistence type="predicted"/>
<evidence type="ECO:0000313" key="2">
    <source>
        <dbReference type="EMBL" id="ACM56893.1"/>
    </source>
</evidence>
<dbReference type="InterPro" id="IPR055959">
    <property type="entry name" value="DUF7537"/>
</dbReference>
<dbReference type="KEGG" id="hla:Hlac_1301"/>
<dbReference type="Proteomes" id="UP000000740">
    <property type="component" value="Chromosome 1"/>
</dbReference>
<dbReference type="PROSITE" id="PS51257">
    <property type="entry name" value="PROKAR_LIPOPROTEIN"/>
    <property type="match status" value="1"/>
</dbReference>
<gene>
    <name evidence="2" type="ordered locus">Hlac_1301</name>
</gene>
<dbReference type="eggNOG" id="arCOG02830">
    <property type="taxonomic scope" value="Archaea"/>
</dbReference>
<name>B9LNF5_HALLT</name>
<protein>
    <recommendedName>
        <fullName evidence="4">Lipoprotein</fullName>
    </recommendedName>
</protein>
<evidence type="ECO:0000256" key="1">
    <source>
        <dbReference type="SAM" id="MobiDB-lite"/>
    </source>
</evidence>
<accession>B9LNF5</accession>
<dbReference type="GeneID" id="7399396"/>
<evidence type="ECO:0000313" key="3">
    <source>
        <dbReference type="Proteomes" id="UP000000740"/>
    </source>
</evidence>